<accession>A0AA41Q802</accession>
<dbReference type="PANTHER" id="PTHR43716:SF1">
    <property type="entry name" value="D-2-HYDROXYGLUTARATE DEHYDROGENASE, MITOCHONDRIAL"/>
    <property type="match status" value="1"/>
</dbReference>
<dbReference type="InterPro" id="IPR006094">
    <property type="entry name" value="Oxid_FAD_bind_N"/>
</dbReference>
<dbReference type="PROSITE" id="PS51318">
    <property type="entry name" value="TAT"/>
    <property type="match status" value="1"/>
</dbReference>
<sequence length="596" mass="63340">MTDIADRSTSGAAPDGAPAPGTALDRRTVLGGLAGAAALTAMQWTPASRIPVGSAEATVPAPPGTPPGIAVYQQAYRNWSGELRVDDLWTCAPATPNDVVALANWARAQGWTLRAKGHSHNWSPLMVTASAGSAQTLLVDTTQYLTSIAVQTGPAPSVTAQTGVSMDVLLATLEASGYGMTAVPAPGDITLGGVLAIDAHGTAVPAVGESKPYGHTYGSLSNLVLSLTAVVWDGPTAQYKLRTFQRTDPAIGPLLANLGRTFVTEATLRVGANQRLRCQSSMLVKADDMFAPPASAGANAFASFVEQSGRIEAIWFPFTDNPWLKVWTVAPNKPLLSREVTAPYNYPFSDFIPTEAADLLGQIISGSAGLTPAFCNVQSATASAGLVATLSWDLWGWSKNTMLYVRPTTLRVTANGYAILCRRTDIQRVVSEFYAYYKGALAAYQAQGRFPMNGPLEIRVTGLDKPSDIGVAGAVHPTLSALRTRPDHPEWDVAVWLDILTVPGTPYSQQFYRETEQWVLANYSGSYAQVRAEWSKGWGYSGTAAWADPTVVGTTVPDSFRTGLPGGDNWDTAVAALNAYDPHDVFTNPFLDSLLV</sequence>
<reference evidence="8" key="1">
    <citation type="submission" date="2022-01" db="EMBL/GenBank/DDBJ databases">
        <title>Genome-Based Taxonomic Classification of the Phylum Actinobacteria.</title>
        <authorList>
            <person name="Gao Y."/>
        </authorList>
    </citation>
    <scope>NUCLEOTIDE SEQUENCE</scope>
    <source>
        <strain evidence="8">KLBMP 8922</strain>
    </source>
</reference>
<feature type="region of interest" description="Disordered" evidence="6">
    <location>
        <begin position="1"/>
        <end position="23"/>
    </location>
</feature>
<dbReference type="InterPro" id="IPR051264">
    <property type="entry name" value="FAD-oxidored/transferase_4"/>
</dbReference>
<dbReference type="Gene3D" id="3.30.465.10">
    <property type="match status" value="1"/>
</dbReference>
<dbReference type="InterPro" id="IPR036318">
    <property type="entry name" value="FAD-bd_PCMH-like_sf"/>
</dbReference>
<dbReference type="Gene3D" id="1.10.45.10">
    <property type="entry name" value="Vanillyl-alcohol Oxidase, Chain A, domain 4"/>
    <property type="match status" value="1"/>
</dbReference>
<dbReference type="InterPro" id="IPR015213">
    <property type="entry name" value="Cholesterol_OX_subst-bd"/>
</dbReference>
<dbReference type="InterPro" id="IPR016169">
    <property type="entry name" value="FAD-bd_PCMH_sub2"/>
</dbReference>
<feature type="compositionally biased region" description="Low complexity" evidence="6">
    <location>
        <begin position="11"/>
        <end position="23"/>
    </location>
</feature>
<dbReference type="Pfam" id="PF09129">
    <property type="entry name" value="Chol_subst-bind"/>
    <property type="match status" value="1"/>
</dbReference>
<evidence type="ECO:0000313" key="8">
    <source>
        <dbReference type="EMBL" id="MCF2532059.1"/>
    </source>
</evidence>
<keyword evidence="4" id="KW-0274">FAD</keyword>
<feature type="domain" description="FAD-binding PCMH-type" evidence="7">
    <location>
        <begin position="82"/>
        <end position="273"/>
    </location>
</feature>
<dbReference type="SUPFAM" id="SSF56176">
    <property type="entry name" value="FAD-binding/transporter-associated domain-like"/>
    <property type="match status" value="1"/>
</dbReference>
<evidence type="ECO:0000256" key="6">
    <source>
        <dbReference type="SAM" id="MobiDB-lite"/>
    </source>
</evidence>
<dbReference type="InterPro" id="IPR016167">
    <property type="entry name" value="FAD-bd_PCMH_sub1"/>
</dbReference>
<gene>
    <name evidence="8" type="ORF">LZ495_33255</name>
</gene>
<dbReference type="InterPro" id="IPR016166">
    <property type="entry name" value="FAD-bd_PCMH"/>
</dbReference>
<dbReference type="GO" id="GO:0016491">
    <property type="term" value="F:oxidoreductase activity"/>
    <property type="evidence" value="ECO:0007669"/>
    <property type="project" value="UniProtKB-KW"/>
</dbReference>
<keyword evidence="3" id="KW-0285">Flavoprotein</keyword>
<keyword evidence="9" id="KW-1185">Reference proteome</keyword>
<evidence type="ECO:0000256" key="2">
    <source>
        <dbReference type="ARBA" id="ARBA00008000"/>
    </source>
</evidence>
<dbReference type="InterPro" id="IPR016164">
    <property type="entry name" value="FAD-linked_Oxase-like_C"/>
</dbReference>
<dbReference type="GO" id="GO:0071949">
    <property type="term" value="F:FAD binding"/>
    <property type="evidence" value="ECO:0007669"/>
    <property type="project" value="InterPro"/>
</dbReference>
<evidence type="ECO:0000256" key="4">
    <source>
        <dbReference type="ARBA" id="ARBA00022827"/>
    </source>
</evidence>
<comment type="caution">
    <text evidence="8">The sequence shown here is derived from an EMBL/GenBank/DDBJ whole genome shotgun (WGS) entry which is preliminary data.</text>
</comment>
<dbReference type="Gene3D" id="3.40.462.10">
    <property type="entry name" value="FAD-linked oxidases, C-terminal domain"/>
    <property type="match status" value="1"/>
</dbReference>
<comment type="similarity">
    <text evidence="2">Belongs to the FAD-binding oxidoreductase/transferase type 4 family.</text>
</comment>
<dbReference type="PROSITE" id="PS51387">
    <property type="entry name" value="FAD_PCMH"/>
    <property type="match status" value="1"/>
</dbReference>
<evidence type="ECO:0000259" key="7">
    <source>
        <dbReference type="PROSITE" id="PS51387"/>
    </source>
</evidence>
<evidence type="ECO:0000313" key="9">
    <source>
        <dbReference type="Proteomes" id="UP001165378"/>
    </source>
</evidence>
<dbReference type="PANTHER" id="PTHR43716">
    <property type="entry name" value="D-2-HYDROXYGLUTARATE DEHYDROGENASE, MITOCHONDRIAL"/>
    <property type="match status" value="1"/>
</dbReference>
<keyword evidence="5" id="KW-0560">Oxidoreductase</keyword>
<protein>
    <submittedName>
        <fullName evidence="8">FAD-binding protein</fullName>
    </submittedName>
</protein>
<dbReference type="RefSeq" id="WP_235056777.1">
    <property type="nucleotide sequence ID" value="NZ_JAKFHA010000029.1"/>
</dbReference>
<dbReference type="Pfam" id="PF01565">
    <property type="entry name" value="FAD_binding_4"/>
    <property type="match status" value="1"/>
</dbReference>
<dbReference type="GO" id="GO:0022904">
    <property type="term" value="P:respiratory electron transport chain"/>
    <property type="evidence" value="ECO:0007669"/>
    <property type="project" value="TreeGrafter"/>
</dbReference>
<evidence type="ECO:0000256" key="3">
    <source>
        <dbReference type="ARBA" id="ARBA00022630"/>
    </source>
</evidence>
<organism evidence="8 9">
    <name type="scientific">Yinghuangia soli</name>
    <dbReference type="NCBI Taxonomy" id="2908204"/>
    <lineage>
        <taxon>Bacteria</taxon>
        <taxon>Bacillati</taxon>
        <taxon>Actinomycetota</taxon>
        <taxon>Actinomycetes</taxon>
        <taxon>Kitasatosporales</taxon>
        <taxon>Streptomycetaceae</taxon>
        <taxon>Yinghuangia</taxon>
    </lineage>
</organism>
<dbReference type="InterPro" id="IPR016170">
    <property type="entry name" value="Cytok_DH_C_sf"/>
</dbReference>
<evidence type="ECO:0000256" key="5">
    <source>
        <dbReference type="ARBA" id="ARBA00023002"/>
    </source>
</evidence>
<name>A0AA41Q802_9ACTN</name>
<dbReference type="Gene3D" id="3.30.43.10">
    <property type="entry name" value="Uridine Diphospho-n-acetylenolpyruvylglucosamine Reductase, domain 2"/>
    <property type="match status" value="1"/>
</dbReference>
<dbReference type="EMBL" id="JAKFHA010000029">
    <property type="protein sequence ID" value="MCF2532059.1"/>
    <property type="molecule type" value="Genomic_DNA"/>
</dbReference>
<dbReference type="Proteomes" id="UP001165378">
    <property type="component" value="Unassembled WGS sequence"/>
</dbReference>
<comment type="cofactor">
    <cofactor evidence="1">
        <name>FAD</name>
        <dbReference type="ChEBI" id="CHEBI:57692"/>
    </cofactor>
</comment>
<evidence type="ECO:0000256" key="1">
    <source>
        <dbReference type="ARBA" id="ARBA00001974"/>
    </source>
</evidence>
<dbReference type="InterPro" id="IPR016171">
    <property type="entry name" value="Vanillyl_alc_oxidase_C-sub2"/>
</dbReference>
<dbReference type="AlphaFoldDB" id="A0AA41Q802"/>
<proteinExistence type="inferred from homology"/>
<dbReference type="SUPFAM" id="SSF55103">
    <property type="entry name" value="FAD-linked oxidases, C-terminal domain"/>
    <property type="match status" value="1"/>
</dbReference>
<dbReference type="InterPro" id="IPR006311">
    <property type="entry name" value="TAT_signal"/>
</dbReference>